<dbReference type="SUPFAM" id="SSF53474">
    <property type="entry name" value="alpha/beta-Hydrolases"/>
    <property type="match status" value="1"/>
</dbReference>
<dbReference type="PANTHER" id="PTHR43194:SF5">
    <property type="entry name" value="PIMELOYL-[ACYL-CARRIER PROTEIN] METHYL ESTER ESTERASE"/>
    <property type="match status" value="1"/>
</dbReference>
<dbReference type="PRINTS" id="PR00111">
    <property type="entry name" value="ABHYDROLASE"/>
</dbReference>
<evidence type="ECO:0000313" key="2">
    <source>
        <dbReference type="EMBL" id="PIL38099.1"/>
    </source>
</evidence>
<gene>
    <name evidence="2" type="ORF">CR103_19955</name>
</gene>
<dbReference type="RefSeq" id="WP_099917680.1">
    <property type="nucleotide sequence ID" value="NZ_BMHS01000026.1"/>
</dbReference>
<evidence type="ECO:0000313" key="3">
    <source>
        <dbReference type="Proteomes" id="UP000228593"/>
    </source>
</evidence>
<dbReference type="InterPro" id="IPR029058">
    <property type="entry name" value="AB_hydrolase_fold"/>
</dbReference>
<dbReference type="PANTHER" id="PTHR43194">
    <property type="entry name" value="HYDROLASE ALPHA/BETA FOLD FAMILY"/>
    <property type="match status" value="1"/>
</dbReference>
<dbReference type="AlphaFoldDB" id="A0A2G8SWD8"/>
<dbReference type="OrthoDB" id="2987348at2"/>
<organism evidence="2 3">
    <name type="scientific">Massilia psychrophila</name>
    <dbReference type="NCBI Taxonomy" id="1603353"/>
    <lineage>
        <taxon>Bacteria</taxon>
        <taxon>Pseudomonadati</taxon>
        <taxon>Pseudomonadota</taxon>
        <taxon>Betaproteobacteria</taxon>
        <taxon>Burkholderiales</taxon>
        <taxon>Oxalobacteraceae</taxon>
        <taxon>Telluria group</taxon>
        <taxon>Massilia</taxon>
    </lineage>
</organism>
<reference evidence="2" key="1">
    <citation type="submission" date="2017-10" db="EMBL/GenBank/DDBJ databases">
        <title>Massilia psychrophilum sp. nov., a novel purple-pigmented bacterium isolated from Tianshan glacier, Xinjiang Municipality, China.</title>
        <authorList>
            <person name="Wang H."/>
        </authorList>
    </citation>
    <scope>NUCLEOTIDE SEQUENCE [LARGE SCALE GENOMIC DNA]</scope>
    <source>
        <strain evidence="2">JCM 30813</strain>
    </source>
</reference>
<dbReference type="Pfam" id="PF00561">
    <property type="entry name" value="Abhydrolase_1"/>
    <property type="match status" value="1"/>
</dbReference>
<keyword evidence="3" id="KW-1185">Reference proteome</keyword>
<dbReference type="Gene3D" id="3.40.50.1820">
    <property type="entry name" value="alpha/beta hydrolase"/>
    <property type="match status" value="1"/>
</dbReference>
<dbReference type="Proteomes" id="UP000228593">
    <property type="component" value="Unassembled WGS sequence"/>
</dbReference>
<dbReference type="InterPro" id="IPR000073">
    <property type="entry name" value="AB_hydrolase_1"/>
</dbReference>
<accession>A0A2G8SWD8</accession>
<feature type="domain" description="AB hydrolase-1" evidence="1">
    <location>
        <begin position="22"/>
        <end position="256"/>
    </location>
</feature>
<evidence type="ECO:0000259" key="1">
    <source>
        <dbReference type="Pfam" id="PF00561"/>
    </source>
</evidence>
<comment type="caution">
    <text evidence="2">The sequence shown here is derived from an EMBL/GenBank/DDBJ whole genome shotgun (WGS) entry which is preliminary data.</text>
</comment>
<sequence>METKTIVASDIRMTWLEEGTGYPVVFVHGIPTSPALWRHVIPRLRTERCIAWEMVGYGSSRVQGRGRDISVARQADYLATFLDTIGVTRAVFAGHDLGGGVVQNLAVRRPDLCAGMMLTNAICYDSWPIPSVKAMQMASSVVRRLPAAALASILRMMYFRGHDTGTQAQEAMRHHWPMYASRFGPDAFARQIDSLNVRDTLDITGQLPKLAVPAHIVWGAADQFQKLHYGERLASDLNAPLHIIPGAKHFTPEDHPDTIADAICAVIKQVAPAYPNQGATPWQTHPNTSTTM</sequence>
<dbReference type="InterPro" id="IPR050228">
    <property type="entry name" value="Carboxylesterase_BioH"/>
</dbReference>
<dbReference type="EMBL" id="PDOB01000048">
    <property type="protein sequence ID" value="PIL38099.1"/>
    <property type="molecule type" value="Genomic_DNA"/>
</dbReference>
<protein>
    <submittedName>
        <fullName evidence="2">Oxidoreductase</fullName>
    </submittedName>
</protein>
<name>A0A2G8SWD8_9BURK</name>
<proteinExistence type="predicted"/>